<dbReference type="Pfam" id="PF01048">
    <property type="entry name" value="PNP_UDP_1"/>
    <property type="match status" value="1"/>
</dbReference>
<protein>
    <recommendedName>
        <fullName evidence="2">Uridine phosphorylase</fullName>
        <ecNumber evidence="1">2.4.2.3</ecNumber>
    </recommendedName>
</protein>
<evidence type="ECO:0000256" key="5">
    <source>
        <dbReference type="ARBA" id="ARBA00048447"/>
    </source>
</evidence>
<keyword evidence="8" id="KW-1185">Reference proteome</keyword>
<dbReference type="SUPFAM" id="SSF53167">
    <property type="entry name" value="Purine and uridine phosphorylases"/>
    <property type="match status" value="1"/>
</dbReference>
<dbReference type="PANTHER" id="PTHR43691">
    <property type="entry name" value="URIDINE PHOSPHORYLASE"/>
    <property type="match status" value="1"/>
</dbReference>
<dbReference type="HOGENOM" id="CLU_068457_2_0_14"/>
<comment type="catalytic activity">
    <reaction evidence="5">
        <text>uridine + phosphate = alpha-D-ribose 1-phosphate + uracil</text>
        <dbReference type="Rhea" id="RHEA:24388"/>
        <dbReference type="ChEBI" id="CHEBI:16704"/>
        <dbReference type="ChEBI" id="CHEBI:17568"/>
        <dbReference type="ChEBI" id="CHEBI:43474"/>
        <dbReference type="ChEBI" id="CHEBI:57720"/>
        <dbReference type="EC" id="2.4.2.3"/>
    </reaction>
</comment>
<dbReference type="PANTHER" id="PTHR43691:SF11">
    <property type="entry name" value="FI09636P-RELATED"/>
    <property type="match status" value="1"/>
</dbReference>
<evidence type="ECO:0000313" key="7">
    <source>
        <dbReference type="EMBL" id="BAH69471.1"/>
    </source>
</evidence>
<dbReference type="InterPro" id="IPR000845">
    <property type="entry name" value="Nucleoside_phosphorylase_d"/>
</dbReference>
<dbReference type="GO" id="GO:0004850">
    <property type="term" value="F:uridine phosphorylase activity"/>
    <property type="evidence" value="ECO:0007669"/>
    <property type="project" value="UniProtKB-EC"/>
</dbReference>
<dbReference type="EMBL" id="AP009608">
    <property type="protein sequence ID" value="BAH69471.1"/>
    <property type="molecule type" value="Genomic_DNA"/>
</dbReference>
<dbReference type="eggNOG" id="COG0813">
    <property type="taxonomic scope" value="Bacteria"/>
</dbReference>
<dbReference type="EC" id="2.4.2.3" evidence="1"/>
<dbReference type="AlphaFoldDB" id="C4XE99"/>
<feature type="domain" description="Nucleoside phosphorylase" evidence="6">
    <location>
        <begin position="17"/>
        <end position="226"/>
    </location>
</feature>
<organism evidence="7 8">
    <name type="scientific">Mycoplasmopsis fermentans (strain ATCC 19989 / NBRC 14854 / NCTC 10117 / PG18)</name>
    <name type="common">Mycoplasma fermentans</name>
    <dbReference type="NCBI Taxonomy" id="496833"/>
    <lineage>
        <taxon>Bacteria</taxon>
        <taxon>Bacillati</taxon>
        <taxon>Mycoplasmatota</taxon>
        <taxon>Mycoplasmoidales</taxon>
        <taxon>Metamycoplasmataceae</taxon>
        <taxon>Mycoplasmopsis</taxon>
    </lineage>
</organism>
<dbReference type="GO" id="GO:0004731">
    <property type="term" value="F:purine-nucleoside phosphorylase activity"/>
    <property type="evidence" value="ECO:0007669"/>
    <property type="project" value="InterPro"/>
</dbReference>
<dbReference type="GO" id="GO:0006152">
    <property type="term" value="P:purine nucleoside catabolic process"/>
    <property type="evidence" value="ECO:0007669"/>
    <property type="project" value="TreeGrafter"/>
</dbReference>
<dbReference type="PATRIC" id="fig|496833.3.peg.629"/>
<evidence type="ECO:0000313" key="8">
    <source>
        <dbReference type="Proteomes" id="UP000006810"/>
    </source>
</evidence>
<dbReference type="CDD" id="cd09006">
    <property type="entry name" value="PNP_EcPNPI-like"/>
    <property type="match status" value="1"/>
</dbReference>
<dbReference type="InterPro" id="IPR035994">
    <property type="entry name" value="Nucleoside_phosphorylase_sf"/>
</dbReference>
<proteinExistence type="predicted"/>
<keyword evidence="3" id="KW-0328">Glycosyltransferase</keyword>
<dbReference type="KEGG" id="mfp:MBIO_0206"/>
<name>C4XE99_MYCFP</name>
<keyword evidence="4" id="KW-0808">Transferase</keyword>
<sequence>MVMPTPHISAQKGEIAKIVLMPGDPLRAEYMAKKFLKNPKLVSSVRNVLFYTGKYNGKDVTIGASGMGSASIGIYAYELFTVYEVETIVRVGSTGSYIKELNVKQPVLVKRAYADGTGFVELMVGNKKQENYPDLETYEKLKQTTKEMNVELKEVSCHSTDVFYGLRSLEDTIKITKCQTVDNECFALFATAQRCKKKAAALLSVSENIVTGASLSSDERLKEFSTMFLVALNALTK</sequence>
<evidence type="ECO:0000259" key="6">
    <source>
        <dbReference type="Pfam" id="PF01048"/>
    </source>
</evidence>
<dbReference type="GO" id="GO:0005829">
    <property type="term" value="C:cytosol"/>
    <property type="evidence" value="ECO:0007669"/>
    <property type="project" value="TreeGrafter"/>
</dbReference>
<accession>C4XE99</accession>
<evidence type="ECO:0000256" key="1">
    <source>
        <dbReference type="ARBA" id="ARBA00011888"/>
    </source>
</evidence>
<evidence type="ECO:0000256" key="4">
    <source>
        <dbReference type="ARBA" id="ARBA00022679"/>
    </source>
</evidence>
<dbReference type="InterPro" id="IPR004402">
    <property type="entry name" value="DeoD-type"/>
</dbReference>
<gene>
    <name evidence="7" type="ordered locus">MBIO_0206</name>
</gene>
<evidence type="ECO:0000256" key="2">
    <source>
        <dbReference type="ARBA" id="ARBA00021980"/>
    </source>
</evidence>
<reference evidence="7 8" key="1">
    <citation type="journal article" date="2009" name="Curr. Microbiol.">
        <title>Molecular cloning and expression of a novel cholinephosphotransferase involved in glycoglycerophospholipid biosynthesis of Mycoplasma fermentans.</title>
        <authorList>
            <person name="Ishida N."/>
            <person name="Irikura D."/>
            <person name="Matsuda K."/>
            <person name="Sato S."/>
            <person name="Asano K."/>
        </authorList>
    </citation>
    <scope>NUCLEOTIDE SEQUENCE [LARGE SCALE GENOMIC DNA]</scope>
    <source>
        <strain evidence="8">ATCC 19989 / NBRC 14854 / NCTC 10117 / PG18</strain>
    </source>
</reference>
<dbReference type="Proteomes" id="UP000006810">
    <property type="component" value="Chromosome"/>
</dbReference>
<dbReference type="Gene3D" id="3.40.50.1580">
    <property type="entry name" value="Nucleoside phosphorylase domain"/>
    <property type="match status" value="1"/>
</dbReference>
<evidence type="ECO:0000256" key="3">
    <source>
        <dbReference type="ARBA" id="ARBA00022676"/>
    </source>
</evidence>